<dbReference type="InterPro" id="IPR043502">
    <property type="entry name" value="DNA/RNA_pol_sf"/>
</dbReference>
<dbReference type="Gene3D" id="3.10.20.370">
    <property type="match status" value="1"/>
</dbReference>
<keyword evidence="7" id="KW-0695">RNA-directed DNA polymerase</keyword>
<dbReference type="GO" id="GO:0016787">
    <property type="term" value="F:hydrolase activity"/>
    <property type="evidence" value="ECO:0007669"/>
    <property type="project" value="UniProtKB-KW"/>
</dbReference>
<organism evidence="10 11">
    <name type="scientific">Trichogramma brassicae</name>
    <dbReference type="NCBI Taxonomy" id="86971"/>
    <lineage>
        <taxon>Eukaryota</taxon>
        <taxon>Metazoa</taxon>
        <taxon>Ecdysozoa</taxon>
        <taxon>Arthropoda</taxon>
        <taxon>Hexapoda</taxon>
        <taxon>Insecta</taxon>
        <taxon>Pterygota</taxon>
        <taxon>Neoptera</taxon>
        <taxon>Endopterygota</taxon>
        <taxon>Hymenoptera</taxon>
        <taxon>Apocrita</taxon>
        <taxon>Proctotrupomorpha</taxon>
        <taxon>Chalcidoidea</taxon>
        <taxon>Trichogrammatidae</taxon>
        <taxon>Trichogramma</taxon>
    </lineage>
</organism>
<dbReference type="OrthoDB" id="425619at2759"/>
<dbReference type="InterPro" id="IPR041373">
    <property type="entry name" value="RT_RNaseH"/>
</dbReference>
<name>A0A6H5IUX4_9HYME</name>
<keyword evidence="5" id="KW-0255">Endonuclease</keyword>
<proteinExistence type="predicted"/>
<feature type="region of interest" description="Disordered" evidence="8">
    <location>
        <begin position="504"/>
        <end position="534"/>
    </location>
</feature>
<gene>
    <name evidence="10" type="ORF">TBRA_LOCUS12410</name>
</gene>
<keyword evidence="4" id="KW-0540">Nuclease</keyword>
<dbReference type="Proteomes" id="UP000479190">
    <property type="component" value="Unassembled WGS sequence"/>
</dbReference>
<protein>
    <recommendedName>
        <fullName evidence="1">RNA-directed DNA polymerase</fullName>
        <ecNumber evidence="1">2.7.7.49</ecNumber>
    </recommendedName>
</protein>
<dbReference type="CDD" id="cd09274">
    <property type="entry name" value="RNase_HI_RT_Ty3"/>
    <property type="match status" value="1"/>
</dbReference>
<evidence type="ECO:0000256" key="1">
    <source>
        <dbReference type="ARBA" id="ARBA00012493"/>
    </source>
</evidence>
<dbReference type="EMBL" id="CADCXV010001046">
    <property type="protein sequence ID" value="CAB0040716.1"/>
    <property type="molecule type" value="Genomic_DNA"/>
</dbReference>
<evidence type="ECO:0000259" key="9">
    <source>
        <dbReference type="Pfam" id="PF17917"/>
    </source>
</evidence>
<evidence type="ECO:0000313" key="10">
    <source>
        <dbReference type="EMBL" id="CAB0040716.1"/>
    </source>
</evidence>
<dbReference type="InterPro" id="IPR050951">
    <property type="entry name" value="Retrovirus_Pol_polyprotein"/>
</dbReference>
<accession>A0A6H5IUX4</accession>
<dbReference type="Gene3D" id="3.30.70.270">
    <property type="match status" value="1"/>
</dbReference>
<evidence type="ECO:0000313" key="11">
    <source>
        <dbReference type="Proteomes" id="UP000479190"/>
    </source>
</evidence>
<dbReference type="GO" id="GO:0004519">
    <property type="term" value="F:endonuclease activity"/>
    <property type="evidence" value="ECO:0007669"/>
    <property type="project" value="UniProtKB-KW"/>
</dbReference>
<dbReference type="Pfam" id="PF17917">
    <property type="entry name" value="RT_RNaseH"/>
    <property type="match status" value="1"/>
</dbReference>
<keyword evidence="11" id="KW-1185">Reference proteome</keyword>
<evidence type="ECO:0000256" key="6">
    <source>
        <dbReference type="ARBA" id="ARBA00022801"/>
    </source>
</evidence>
<dbReference type="FunFam" id="3.10.20.370:FF:000001">
    <property type="entry name" value="Retrovirus-related Pol polyprotein from transposon 17.6-like protein"/>
    <property type="match status" value="1"/>
</dbReference>
<dbReference type="PANTHER" id="PTHR37984">
    <property type="entry name" value="PROTEIN CBG26694"/>
    <property type="match status" value="1"/>
</dbReference>
<dbReference type="EC" id="2.7.7.49" evidence="1"/>
<evidence type="ECO:0000256" key="7">
    <source>
        <dbReference type="ARBA" id="ARBA00022918"/>
    </source>
</evidence>
<dbReference type="AlphaFoldDB" id="A0A6H5IUX4"/>
<feature type="compositionally biased region" description="Basic residues" evidence="8">
    <location>
        <begin position="510"/>
        <end position="519"/>
    </location>
</feature>
<evidence type="ECO:0000256" key="4">
    <source>
        <dbReference type="ARBA" id="ARBA00022722"/>
    </source>
</evidence>
<evidence type="ECO:0000256" key="5">
    <source>
        <dbReference type="ARBA" id="ARBA00022759"/>
    </source>
</evidence>
<keyword evidence="2" id="KW-0808">Transferase</keyword>
<dbReference type="PANTHER" id="PTHR37984:SF11">
    <property type="entry name" value="INTEGRASE CATALYTIC DOMAIN-CONTAINING PROTEIN"/>
    <property type="match status" value="1"/>
</dbReference>
<dbReference type="InterPro" id="IPR043128">
    <property type="entry name" value="Rev_trsase/Diguanyl_cyclase"/>
</dbReference>
<dbReference type="SUPFAM" id="SSF56672">
    <property type="entry name" value="DNA/RNA polymerases"/>
    <property type="match status" value="1"/>
</dbReference>
<keyword evidence="6" id="KW-0378">Hydrolase</keyword>
<dbReference type="FunFam" id="3.30.70.270:FF:000020">
    <property type="entry name" value="Transposon Tf2-6 polyprotein-like Protein"/>
    <property type="match status" value="1"/>
</dbReference>
<keyword evidence="3" id="KW-0548">Nucleotidyltransferase</keyword>
<sequence>MKKTREIRCYGCGVLNVYRKNCTTCSKNGAIGKAAGNLKRRQILAQAQEVTPDEKNETHSLSGNTNVTEDLEGHWWMQVQLQPASTRPRRGHRVTQFAQKCGRTITSVHSRRTRCANDSASVITGFVDLPFTIGGITRDVRVDIMPYLWTNCLLGSNFTRTFQTIHNPITNECIVGLNEASVPMEFVAGQSKISAIGLVEMTQREGKQSRVHLNKASFTAKKDASMCDCSEVKHLRARVNCDRMKLDRSRIKEILNFSIPTSAKQLKRFLGMCSWYRKFSKDYENLTEPLTRLTRTQVKYVWSAEQQEAFEKIKTQMSEALQSNYTNFKTKFVVQTEASDTSLGTVLLQNIDSEERVLEVASRELSYVERNYTATERECLGVSWSVGKFQSYIEGHEFTLVTDHASLRWLCNLRNPTGRLYRWVVKLQGHRYKVVQRKKTLDYVPGTLLRVNPTVKVTAEEINTDHKAIHLNSNIADEDEELRKAKFKEEARDEESEVVLRKNASENRFKRTTSNKRRERTNSSEKRTSRRNIVAKAKPAETKVCDLIRSRVNLNRNRYNE</sequence>
<evidence type="ECO:0000256" key="3">
    <source>
        <dbReference type="ARBA" id="ARBA00022695"/>
    </source>
</evidence>
<evidence type="ECO:0000256" key="8">
    <source>
        <dbReference type="SAM" id="MobiDB-lite"/>
    </source>
</evidence>
<dbReference type="GO" id="GO:0003964">
    <property type="term" value="F:RNA-directed DNA polymerase activity"/>
    <property type="evidence" value="ECO:0007669"/>
    <property type="project" value="UniProtKB-KW"/>
</dbReference>
<evidence type="ECO:0000256" key="2">
    <source>
        <dbReference type="ARBA" id="ARBA00022679"/>
    </source>
</evidence>
<feature type="domain" description="Reverse transcriptase RNase H-like" evidence="9">
    <location>
        <begin position="327"/>
        <end position="428"/>
    </location>
</feature>
<reference evidence="10 11" key="1">
    <citation type="submission" date="2020-02" db="EMBL/GenBank/DDBJ databases">
        <authorList>
            <person name="Ferguson B K."/>
        </authorList>
    </citation>
    <scope>NUCLEOTIDE SEQUENCE [LARGE SCALE GENOMIC DNA]</scope>
</reference>